<dbReference type="FunFam" id="1.10.1040.10:FF:000017">
    <property type="entry name" value="2-dehydropantoate 2-reductase"/>
    <property type="match status" value="1"/>
</dbReference>
<dbReference type="PANTHER" id="PTHR21708:SF26">
    <property type="entry name" value="2-DEHYDROPANTOATE 2-REDUCTASE"/>
    <property type="match status" value="1"/>
</dbReference>
<keyword evidence="3 4" id="KW-0560">Oxidoreductase</keyword>
<reference evidence="7 8" key="1">
    <citation type="journal article" date="2019" name="Nat. Microbiol.">
        <title>Mediterranean grassland soil C-N compound turnover is dependent on rainfall and depth, and is mediated by genomically divergent microorganisms.</title>
        <authorList>
            <person name="Diamond S."/>
            <person name="Andeer P.F."/>
            <person name="Li Z."/>
            <person name="Crits-Christoph A."/>
            <person name="Burstein D."/>
            <person name="Anantharaman K."/>
            <person name="Lane K.R."/>
            <person name="Thomas B.C."/>
            <person name="Pan C."/>
            <person name="Northen T.R."/>
            <person name="Banfield J.F."/>
        </authorList>
    </citation>
    <scope>NUCLEOTIDE SEQUENCE [LARGE SCALE GENOMIC DNA]</scope>
    <source>
        <strain evidence="7">NP_3</strain>
    </source>
</reference>
<accession>A0A537KC87</accession>
<evidence type="ECO:0000259" key="6">
    <source>
        <dbReference type="Pfam" id="PF08546"/>
    </source>
</evidence>
<gene>
    <name evidence="7" type="ORF">E6H00_01295</name>
</gene>
<dbReference type="EMBL" id="VBAK01000028">
    <property type="protein sequence ID" value="TMI93393.1"/>
    <property type="molecule type" value="Genomic_DNA"/>
</dbReference>
<dbReference type="FunFam" id="3.40.50.720:FF:000307">
    <property type="entry name" value="2-dehydropantoate 2-reductase"/>
    <property type="match status" value="1"/>
</dbReference>
<dbReference type="EC" id="1.1.1.169" evidence="4"/>
<comment type="pathway">
    <text evidence="4">Cofactor biosynthesis; (R)-pantothenate biosynthesis; (R)-pantoate from 3-methyl-2-oxobutanoate: step 2/2.</text>
</comment>
<evidence type="ECO:0000256" key="1">
    <source>
        <dbReference type="ARBA" id="ARBA00007870"/>
    </source>
</evidence>
<dbReference type="PANTHER" id="PTHR21708">
    <property type="entry name" value="PROBABLE 2-DEHYDROPANTOATE 2-REDUCTASE"/>
    <property type="match status" value="1"/>
</dbReference>
<proteinExistence type="inferred from homology"/>
<evidence type="ECO:0000313" key="7">
    <source>
        <dbReference type="EMBL" id="TMI93393.1"/>
    </source>
</evidence>
<dbReference type="SUPFAM" id="SSF51735">
    <property type="entry name" value="NAD(P)-binding Rossmann-fold domains"/>
    <property type="match status" value="1"/>
</dbReference>
<comment type="caution">
    <text evidence="7">The sequence shown here is derived from an EMBL/GenBank/DDBJ whole genome shotgun (WGS) entry which is preliminary data.</text>
</comment>
<evidence type="ECO:0000256" key="2">
    <source>
        <dbReference type="ARBA" id="ARBA00022857"/>
    </source>
</evidence>
<dbReference type="UniPathway" id="UPA00028">
    <property type="reaction ID" value="UER00004"/>
</dbReference>
<dbReference type="InterPro" id="IPR051402">
    <property type="entry name" value="KPR-Related"/>
</dbReference>
<dbReference type="Gene3D" id="1.10.1040.10">
    <property type="entry name" value="N-(1-d-carboxylethyl)-l-norvaline Dehydrogenase, domain 2"/>
    <property type="match status" value="1"/>
</dbReference>
<dbReference type="Pfam" id="PF08546">
    <property type="entry name" value="ApbA_C"/>
    <property type="match status" value="1"/>
</dbReference>
<feature type="domain" description="Ketopantoate reductase C-terminal" evidence="6">
    <location>
        <begin position="178"/>
        <end position="299"/>
    </location>
</feature>
<dbReference type="Proteomes" id="UP000318509">
    <property type="component" value="Unassembled WGS sequence"/>
</dbReference>
<protein>
    <recommendedName>
        <fullName evidence="4">2-dehydropantoate 2-reductase</fullName>
        <ecNumber evidence="4">1.1.1.169</ecNumber>
    </recommendedName>
    <alternativeName>
        <fullName evidence="4">Ketopantoate reductase</fullName>
    </alternativeName>
</protein>
<dbReference type="GO" id="GO:0008677">
    <property type="term" value="F:2-dehydropantoate 2-reductase activity"/>
    <property type="evidence" value="ECO:0007669"/>
    <property type="project" value="UniProtKB-EC"/>
</dbReference>
<name>A0A537KC87_9BACT</name>
<keyword evidence="2 4" id="KW-0521">NADP</keyword>
<evidence type="ECO:0000313" key="8">
    <source>
        <dbReference type="Proteomes" id="UP000318509"/>
    </source>
</evidence>
<dbReference type="GO" id="GO:0005737">
    <property type="term" value="C:cytoplasm"/>
    <property type="evidence" value="ECO:0007669"/>
    <property type="project" value="TreeGrafter"/>
</dbReference>
<dbReference type="InterPro" id="IPR013752">
    <property type="entry name" value="KPA_reductase"/>
</dbReference>
<feature type="domain" description="Ketopantoate reductase N-terminal" evidence="5">
    <location>
        <begin position="3"/>
        <end position="151"/>
    </location>
</feature>
<dbReference type="InterPro" id="IPR013332">
    <property type="entry name" value="KPR_N"/>
</dbReference>
<evidence type="ECO:0000256" key="3">
    <source>
        <dbReference type="ARBA" id="ARBA00023002"/>
    </source>
</evidence>
<dbReference type="GO" id="GO:0015940">
    <property type="term" value="P:pantothenate biosynthetic process"/>
    <property type="evidence" value="ECO:0007669"/>
    <property type="project" value="UniProtKB-UniPathway"/>
</dbReference>
<dbReference type="Pfam" id="PF02558">
    <property type="entry name" value="ApbA"/>
    <property type="match status" value="1"/>
</dbReference>
<sequence length="322" mass="33178">MRVAVMGTGGTGGFYGGLLARAGEDVTFIARGAHLDAIRSRGLTVKSRLAGDFTIPAKATGVPGEIGPVDLVLFCVKAYDTEPAAALIRPIVGQDTVILSVQNGIDNDERINRVTGKGTAICAAAQINAHVEAPGVIGQTAGPGRLIFGANAGGLGSRIEDLVQRCKAAGIPADLQPDIKVVLWAKYLFICGFSGVTALTRLTIGPILGCEETAALYRGAMAEVEAVARVSGVALPAGIVDQALKQSGNLEAWAKGSLAHDLASGRRLELETLNGTVVRLGRARGVPTPYNFAIYAALKPFVNGPPAPPKPHVNGPSPAPKP</sequence>
<evidence type="ECO:0000256" key="4">
    <source>
        <dbReference type="RuleBase" id="RU362068"/>
    </source>
</evidence>
<dbReference type="InterPro" id="IPR003710">
    <property type="entry name" value="ApbA"/>
</dbReference>
<dbReference type="InterPro" id="IPR008927">
    <property type="entry name" value="6-PGluconate_DH-like_C_sf"/>
</dbReference>
<dbReference type="SUPFAM" id="SSF48179">
    <property type="entry name" value="6-phosphogluconate dehydrogenase C-terminal domain-like"/>
    <property type="match status" value="1"/>
</dbReference>
<dbReference type="InterPro" id="IPR013328">
    <property type="entry name" value="6PGD_dom2"/>
</dbReference>
<dbReference type="Gene3D" id="3.40.50.720">
    <property type="entry name" value="NAD(P)-binding Rossmann-like Domain"/>
    <property type="match status" value="1"/>
</dbReference>
<comment type="function">
    <text evidence="4">Catalyzes the NADPH-dependent reduction of ketopantoate into pantoic acid.</text>
</comment>
<dbReference type="InterPro" id="IPR036291">
    <property type="entry name" value="NAD(P)-bd_dom_sf"/>
</dbReference>
<evidence type="ECO:0000259" key="5">
    <source>
        <dbReference type="Pfam" id="PF02558"/>
    </source>
</evidence>
<comment type="similarity">
    <text evidence="1 4">Belongs to the ketopantoate reductase family.</text>
</comment>
<keyword evidence="4" id="KW-0566">Pantothenate biosynthesis</keyword>
<comment type="catalytic activity">
    <reaction evidence="4">
        <text>(R)-pantoate + NADP(+) = 2-dehydropantoate + NADPH + H(+)</text>
        <dbReference type="Rhea" id="RHEA:16233"/>
        <dbReference type="ChEBI" id="CHEBI:11561"/>
        <dbReference type="ChEBI" id="CHEBI:15378"/>
        <dbReference type="ChEBI" id="CHEBI:15980"/>
        <dbReference type="ChEBI" id="CHEBI:57783"/>
        <dbReference type="ChEBI" id="CHEBI:58349"/>
        <dbReference type="EC" id="1.1.1.169"/>
    </reaction>
</comment>
<dbReference type="AlphaFoldDB" id="A0A537KC87"/>
<dbReference type="NCBIfam" id="TIGR00745">
    <property type="entry name" value="apbA_panE"/>
    <property type="match status" value="1"/>
</dbReference>
<organism evidence="7 8">
    <name type="scientific">Candidatus Segetimicrobium genomatis</name>
    <dbReference type="NCBI Taxonomy" id="2569760"/>
    <lineage>
        <taxon>Bacteria</taxon>
        <taxon>Bacillati</taxon>
        <taxon>Candidatus Sysuimicrobiota</taxon>
        <taxon>Candidatus Sysuimicrobiia</taxon>
        <taxon>Candidatus Sysuimicrobiales</taxon>
        <taxon>Candidatus Segetimicrobiaceae</taxon>
        <taxon>Candidatus Segetimicrobium</taxon>
    </lineage>
</organism>